<dbReference type="AlphaFoldDB" id="A0A5S4ZWK3"/>
<feature type="compositionally biased region" description="Basic and acidic residues" evidence="1">
    <location>
        <begin position="1"/>
        <end position="25"/>
    </location>
</feature>
<gene>
    <name evidence="2" type="ORF">LX24_00581</name>
</gene>
<evidence type="ECO:0000313" key="3">
    <source>
        <dbReference type="Proteomes" id="UP000323166"/>
    </source>
</evidence>
<feature type="region of interest" description="Disordered" evidence="1">
    <location>
        <begin position="1"/>
        <end position="40"/>
    </location>
</feature>
<dbReference type="EMBL" id="VNHM01000002">
    <property type="protein sequence ID" value="TYO97387.1"/>
    <property type="molecule type" value="Genomic_DNA"/>
</dbReference>
<proteinExistence type="predicted"/>
<name>A0A5S4ZWK3_9FIRM</name>
<comment type="caution">
    <text evidence="2">The sequence shown here is derived from an EMBL/GenBank/DDBJ whole genome shotgun (WGS) entry which is preliminary data.</text>
</comment>
<evidence type="ECO:0000256" key="1">
    <source>
        <dbReference type="SAM" id="MobiDB-lite"/>
    </source>
</evidence>
<keyword evidence="3" id="KW-1185">Reference proteome</keyword>
<dbReference type="Proteomes" id="UP000323166">
    <property type="component" value="Unassembled WGS sequence"/>
</dbReference>
<accession>A0A5S4ZWK3</accession>
<evidence type="ECO:0000313" key="2">
    <source>
        <dbReference type="EMBL" id="TYO97387.1"/>
    </source>
</evidence>
<dbReference type="RefSeq" id="WP_279233167.1">
    <property type="nucleotide sequence ID" value="NZ_VNHM01000002.1"/>
</dbReference>
<organism evidence="2 3">
    <name type="scientific">Desulfallas thermosapovorans DSM 6562</name>
    <dbReference type="NCBI Taxonomy" id="1121431"/>
    <lineage>
        <taxon>Bacteria</taxon>
        <taxon>Bacillati</taxon>
        <taxon>Bacillota</taxon>
        <taxon>Clostridia</taxon>
        <taxon>Eubacteriales</taxon>
        <taxon>Desulfallaceae</taxon>
        <taxon>Desulfallas</taxon>
    </lineage>
</organism>
<sequence>MGFKDLEKKARDYEKPANAGRKELEEPQLTAVEEQENKNQ</sequence>
<reference evidence="2 3" key="1">
    <citation type="submission" date="2019-07" db="EMBL/GenBank/DDBJ databases">
        <title>Genomic Encyclopedia of Type Strains, Phase I: the one thousand microbial genomes (KMG-I) project.</title>
        <authorList>
            <person name="Kyrpides N."/>
        </authorList>
    </citation>
    <scope>NUCLEOTIDE SEQUENCE [LARGE SCALE GENOMIC DNA]</scope>
    <source>
        <strain evidence="2 3">DSM 6562</strain>
    </source>
</reference>
<protein>
    <submittedName>
        <fullName evidence="2">Uncharacterized protein</fullName>
    </submittedName>
</protein>